<evidence type="ECO:0000256" key="2">
    <source>
        <dbReference type="ARBA" id="ARBA00022679"/>
    </source>
</evidence>
<dbReference type="InterPro" id="IPR027417">
    <property type="entry name" value="P-loop_NTPase"/>
</dbReference>
<accession>A0A8X7SB53</accession>
<name>A0A8X7SB53_BRACI</name>
<evidence type="ECO:0000256" key="3">
    <source>
        <dbReference type="RuleBase" id="RU361155"/>
    </source>
</evidence>
<dbReference type="InterPro" id="IPR000863">
    <property type="entry name" value="Sulfotransferase_dom"/>
</dbReference>
<feature type="domain" description="Sulfotransferase" evidence="4">
    <location>
        <begin position="69"/>
        <end position="330"/>
    </location>
</feature>
<dbReference type="Gene3D" id="3.40.50.300">
    <property type="entry name" value="P-loop containing nucleotide triphosphate hydrolases"/>
    <property type="match status" value="1"/>
</dbReference>
<comment type="similarity">
    <text evidence="1 3">Belongs to the sulfotransferase 1 family.</text>
</comment>
<dbReference type="OrthoDB" id="205623at2759"/>
<keyword evidence="2 3" id="KW-0808">Transferase</keyword>
<evidence type="ECO:0000259" key="4">
    <source>
        <dbReference type="Pfam" id="PF00685"/>
    </source>
</evidence>
<comment type="caution">
    <text evidence="5">The sequence shown here is derived from an EMBL/GenBank/DDBJ whole genome shotgun (WGS) entry which is preliminary data.</text>
</comment>
<evidence type="ECO:0000313" key="5">
    <source>
        <dbReference type="EMBL" id="KAG2303037.1"/>
    </source>
</evidence>
<dbReference type="Pfam" id="PF00685">
    <property type="entry name" value="Sulfotransfer_1"/>
    <property type="match status" value="1"/>
</dbReference>
<gene>
    <name evidence="5" type="ORF">Bca52824_031688</name>
</gene>
<dbReference type="PANTHER" id="PTHR11783">
    <property type="entry name" value="SULFOTRANSFERASE SULT"/>
    <property type="match status" value="1"/>
</dbReference>
<reference evidence="5 6" key="1">
    <citation type="submission" date="2020-02" db="EMBL/GenBank/DDBJ databases">
        <authorList>
            <person name="Ma Q."/>
            <person name="Huang Y."/>
            <person name="Song X."/>
            <person name="Pei D."/>
        </authorList>
    </citation>
    <scope>NUCLEOTIDE SEQUENCE [LARGE SCALE GENOMIC DNA]</scope>
    <source>
        <strain evidence="5">Sxm20200214</strain>
        <tissue evidence="5">Leaf</tissue>
    </source>
</reference>
<proteinExistence type="inferred from homology"/>
<protein>
    <recommendedName>
        <fullName evidence="3">Sulfotransferase</fullName>
        <ecNumber evidence="3">2.8.2.-</ecNumber>
    </recommendedName>
</protein>
<evidence type="ECO:0000313" key="6">
    <source>
        <dbReference type="Proteomes" id="UP000886595"/>
    </source>
</evidence>
<dbReference type="AlphaFoldDB" id="A0A8X7SB53"/>
<dbReference type="GO" id="GO:0008146">
    <property type="term" value="F:sulfotransferase activity"/>
    <property type="evidence" value="ECO:0007669"/>
    <property type="project" value="InterPro"/>
</dbReference>
<sequence>MEEASQNLQNSPNFTNADSVSQECENLISSLPSEKDSTGKTLYNYQGSWYYPNTIQSILNFQKYFEARDTDIILASFPKSGTTWLKALAFAVVHRNKYAANLVSHPLLSDNPHNLVRFLEADLYVNNQRPDLKELSSPRLFATHMPFQTLHESLRDSPCKVVYVCRDIKDALVSRWHFIRKLVKKEYLYSNYPVEEMVEKFIKGAYSFGPFQDQVLSYLKESLVNSNPLLFMRYEEMIEKPEAQVMRLADFLGCSFTEEEKKSGTVENILELCSLSNLSNLEVNKTGTSTCGIAHHAFFRKGGVGDWKNHLTDDMAIKLDEMVEKKLQASGLKFQ</sequence>
<organism evidence="5 6">
    <name type="scientific">Brassica carinata</name>
    <name type="common">Ethiopian mustard</name>
    <name type="synonym">Abyssinian cabbage</name>
    <dbReference type="NCBI Taxonomy" id="52824"/>
    <lineage>
        <taxon>Eukaryota</taxon>
        <taxon>Viridiplantae</taxon>
        <taxon>Streptophyta</taxon>
        <taxon>Embryophyta</taxon>
        <taxon>Tracheophyta</taxon>
        <taxon>Spermatophyta</taxon>
        <taxon>Magnoliopsida</taxon>
        <taxon>eudicotyledons</taxon>
        <taxon>Gunneridae</taxon>
        <taxon>Pentapetalae</taxon>
        <taxon>rosids</taxon>
        <taxon>malvids</taxon>
        <taxon>Brassicales</taxon>
        <taxon>Brassicaceae</taxon>
        <taxon>Brassiceae</taxon>
        <taxon>Brassica</taxon>
    </lineage>
</organism>
<evidence type="ECO:0000256" key="1">
    <source>
        <dbReference type="ARBA" id="ARBA00005771"/>
    </source>
</evidence>
<keyword evidence="6" id="KW-1185">Reference proteome</keyword>
<dbReference type="EC" id="2.8.2.-" evidence="3"/>
<dbReference type="EMBL" id="JAAMPC010000007">
    <property type="protein sequence ID" value="KAG2303037.1"/>
    <property type="molecule type" value="Genomic_DNA"/>
</dbReference>
<dbReference type="SUPFAM" id="SSF52540">
    <property type="entry name" value="P-loop containing nucleoside triphosphate hydrolases"/>
    <property type="match status" value="1"/>
</dbReference>
<dbReference type="Proteomes" id="UP000886595">
    <property type="component" value="Unassembled WGS sequence"/>
</dbReference>